<dbReference type="InterPro" id="IPR007967">
    <property type="entry name" value="GSKIP_dom"/>
</dbReference>
<protein>
    <submittedName>
        <fullName evidence="4">GSK3-beta interaction protein-like</fullName>
    </submittedName>
</protein>
<dbReference type="OrthoDB" id="5804279at2759"/>
<evidence type="ECO:0000313" key="4">
    <source>
        <dbReference type="RefSeq" id="XP_022288304.1"/>
    </source>
</evidence>
<dbReference type="SUPFAM" id="SSF103107">
    <property type="entry name" value="Hypothetical protein c14orf129, hspc210"/>
    <property type="match status" value="1"/>
</dbReference>
<dbReference type="InterPro" id="IPR037395">
    <property type="entry name" value="GSKIP"/>
</dbReference>
<dbReference type="GO" id="GO:0019207">
    <property type="term" value="F:kinase regulator activity"/>
    <property type="evidence" value="ECO:0007669"/>
    <property type="project" value="TreeGrafter"/>
</dbReference>
<comment type="similarity">
    <text evidence="1">Belongs to the GSKIP family.</text>
</comment>
<dbReference type="KEGG" id="cvn:111100576"/>
<dbReference type="PANTHER" id="PTHR12490">
    <property type="entry name" value="GSK3B-INTERACTING PROTEIN"/>
    <property type="match status" value="1"/>
</dbReference>
<reference evidence="4" key="1">
    <citation type="submission" date="2025-08" db="UniProtKB">
        <authorList>
            <consortium name="RefSeq"/>
        </authorList>
    </citation>
    <scope>IDENTIFICATION</scope>
    <source>
        <tissue evidence="4">Whole sample</tissue>
    </source>
</reference>
<dbReference type="Proteomes" id="UP000694844">
    <property type="component" value="Chromosome 6"/>
</dbReference>
<feature type="domain" description="GSKIP" evidence="2">
    <location>
        <begin position="34"/>
        <end position="133"/>
    </location>
</feature>
<dbReference type="Gene3D" id="3.30.2280.10">
    <property type="entry name" value="Hypothetical protein (hspc210)"/>
    <property type="match status" value="1"/>
</dbReference>
<dbReference type="PANTHER" id="PTHR12490:SF4">
    <property type="entry name" value="GSK3B-INTERACTING PROTEIN"/>
    <property type="match status" value="1"/>
</dbReference>
<accession>A0A8B8AED9</accession>
<organism evidence="3 4">
    <name type="scientific">Crassostrea virginica</name>
    <name type="common">Eastern oyster</name>
    <dbReference type="NCBI Taxonomy" id="6565"/>
    <lineage>
        <taxon>Eukaryota</taxon>
        <taxon>Metazoa</taxon>
        <taxon>Spiralia</taxon>
        <taxon>Lophotrochozoa</taxon>
        <taxon>Mollusca</taxon>
        <taxon>Bivalvia</taxon>
        <taxon>Autobranchia</taxon>
        <taxon>Pteriomorphia</taxon>
        <taxon>Ostreida</taxon>
        <taxon>Ostreoidea</taxon>
        <taxon>Ostreidae</taxon>
        <taxon>Crassostrea</taxon>
    </lineage>
</organism>
<name>A0A8B8AED9_CRAVI</name>
<keyword evidence="3" id="KW-1185">Reference proteome</keyword>
<dbReference type="InterPro" id="IPR023231">
    <property type="entry name" value="GSKIP_dom_sf"/>
</dbReference>
<sequence>MLASKVLSMTSFDLMNTNMAEENESRKSDDYTLRVEAQEALKEISFAVSHVELSQVLPQGAEKVYLNVKIQEGDTYCVELSVQGFRIVGRKYDAIEETAQTKYYETIYALLDQVSPKYRNSFGDTLLRKLEHLQKQTAVDDPS</sequence>
<dbReference type="GO" id="GO:0060828">
    <property type="term" value="P:regulation of canonical Wnt signaling pathway"/>
    <property type="evidence" value="ECO:0007669"/>
    <property type="project" value="InterPro"/>
</dbReference>
<dbReference type="GO" id="GO:0005737">
    <property type="term" value="C:cytoplasm"/>
    <property type="evidence" value="ECO:0007669"/>
    <property type="project" value="TreeGrafter"/>
</dbReference>
<evidence type="ECO:0000256" key="1">
    <source>
        <dbReference type="ARBA" id="ARBA00009571"/>
    </source>
</evidence>
<dbReference type="Pfam" id="PF05303">
    <property type="entry name" value="GSKIP_dom"/>
    <property type="match status" value="1"/>
</dbReference>
<proteinExistence type="inferred from homology"/>
<dbReference type="GeneID" id="111100576"/>
<gene>
    <name evidence="4" type="primary">LOC111100576</name>
</gene>
<dbReference type="GO" id="GO:0051018">
    <property type="term" value="F:protein kinase A binding"/>
    <property type="evidence" value="ECO:0007669"/>
    <property type="project" value="TreeGrafter"/>
</dbReference>
<evidence type="ECO:0000313" key="3">
    <source>
        <dbReference type="Proteomes" id="UP000694844"/>
    </source>
</evidence>
<evidence type="ECO:0000259" key="2">
    <source>
        <dbReference type="Pfam" id="PF05303"/>
    </source>
</evidence>
<dbReference type="RefSeq" id="XP_022288304.1">
    <property type="nucleotide sequence ID" value="XM_022432596.1"/>
</dbReference>
<dbReference type="AlphaFoldDB" id="A0A8B8AED9"/>